<evidence type="ECO:0000259" key="13">
    <source>
        <dbReference type="SMART" id="SM00656"/>
    </source>
</evidence>
<evidence type="ECO:0000313" key="14">
    <source>
        <dbReference type="EMBL" id="OAG18780.1"/>
    </source>
</evidence>
<protein>
    <recommendedName>
        <fullName evidence="10">pectin lyase</fullName>
        <ecNumber evidence="10">4.2.2.10</ecNumber>
    </recommendedName>
</protein>
<dbReference type="EMBL" id="KV441482">
    <property type="protein sequence ID" value="OAG18780.1"/>
    <property type="molecule type" value="Genomic_DNA"/>
</dbReference>
<dbReference type="PANTHER" id="PTHR31683:SF67">
    <property type="entry name" value="PECTIN LYASE F-RELATED"/>
    <property type="match status" value="1"/>
</dbReference>
<evidence type="ECO:0000256" key="4">
    <source>
        <dbReference type="ARBA" id="ARBA00022729"/>
    </source>
</evidence>
<accession>A0A177DHW2</accession>
<comment type="function">
    <text evidence="9">Pectinolytic enzymes consist of four classes of enzymes: pectin lyase, polygalacturonase, pectin methylesterase and rhamnogalacturonase. Among pectinolytic enzymes, pectin lyase is the most important in depolymerization of pectin, since it cleaves internal glycosidic bonds of highly methylated pectins.</text>
</comment>
<dbReference type="GO" id="GO:0005576">
    <property type="term" value="C:extracellular region"/>
    <property type="evidence" value="ECO:0007669"/>
    <property type="project" value="UniProtKB-SubCell"/>
</dbReference>
<evidence type="ECO:0000256" key="12">
    <source>
        <dbReference type="SAM" id="SignalP"/>
    </source>
</evidence>
<evidence type="ECO:0000313" key="15">
    <source>
        <dbReference type="Proteomes" id="UP000077248"/>
    </source>
</evidence>
<dbReference type="OMA" id="ARCIVID"/>
<evidence type="ECO:0000256" key="10">
    <source>
        <dbReference type="ARBA" id="ARBA00039082"/>
    </source>
</evidence>
<dbReference type="InterPro" id="IPR002022">
    <property type="entry name" value="Pec_lyase"/>
</dbReference>
<comment type="subcellular location">
    <subcellularLocation>
        <location evidence="1 11">Secreted</location>
    </subcellularLocation>
</comment>
<keyword evidence="6" id="KW-0325">Glycoprotein</keyword>
<reference evidence="14 15" key="1">
    <citation type="submission" date="2016-05" db="EMBL/GenBank/DDBJ databases">
        <title>Comparative analysis of secretome profiles of manganese(II)-oxidizing ascomycete fungi.</title>
        <authorList>
            <consortium name="DOE Joint Genome Institute"/>
            <person name="Zeiner C.A."/>
            <person name="Purvine S.O."/>
            <person name="Zink E.M."/>
            <person name="Wu S."/>
            <person name="Pasa-Tolic L."/>
            <person name="Chaput D.L."/>
            <person name="Haridas S."/>
            <person name="Grigoriev I.V."/>
            <person name="Santelli C.M."/>
            <person name="Hansel C.M."/>
        </authorList>
    </citation>
    <scope>NUCLEOTIDE SEQUENCE [LARGE SCALE GENOMIC DNA]</scope>
    <source>
        <strain evidence="14 15">SRC1lrK2f</strain>
    </source>
</reference>
<dbReference type="InterPro" id="IPR045032">
    <property type="entry name" value="PEL"/>
</dbReference>
<evidence type="ECO:0000256" key="8">
    <source>
        <dbReference type="ARBA" id="ARBA00036818"/>
    </source>
</evidence>
<name>A0A177DHW2_ALTAL</name>
<keyword evidence="4 12" id="KW-0732">Signal</keyword>
<dbReference type="PANTHER" id="PTHR31683">
    <property type="entry name" value="PECTATE LYASE 18-RELATED"/>
    <property type="match status" value="1"/>
</dbReference>
<keyword evidence="15" id="KW-1185">Reference proteome</keyword>
<dbReference type="AlphaFoldDB" id="A0A177DHW2"/>
<comment type="similarity">
    <text evidence="2 11">Belongs to the polysaccharide lyase 1 family.</text>
</comment>
<keyword evidence="5" id="KW-1015">Disulfide bond</keyword>
<evidence type="ECO:0000256" key="6">
    <source>
        <dbReference type="ARBA" id="ARBA00023180"/>
    </source>
</evidence>
<evidence type="ECO:0000256" key="7">
    <source>
        <dbReference type="ARBA" id="ARBA00023239"/>
    </source>
</evidence>
<dbReference type="Pfam" id="PF00544">
    <property type="entry name" value="Pectate_lyase_4"/>
    <property type="match status" value="1"/>
</dbReference>
<dbReference type="VEuPathDB" id="FungiDB:CC77DRAFT_965788"/>
<gene>
    <name evidence="14" type="ORF">CC77DRAFT_965788</name>
</gene>
<feature type="domain" description="Pectate lyase" evidence="13">
    <location>
        <begin position="104"/>
        <end position="311"/>
    </location>
</feature>
<dbReference type="GO" id="GO:0000272">
    <property type="term" value="P:polysaccharide catabolic process"/>
    <property type="evidence" value="ECO:0007669"/>
    <property type="project" value="UniProtKB-KW"/>
</dbReference>
<evidence type="ECO:0000256" key="5">
    <source>
        <dbReference type="ARBA" id="ARBA00023157"/>
    </source>
</evidence>
<feature type="signal peptide" evidence="12">
    <location>
        <begin position="1"/>
        <end position="16"/>
    </location>
</feature>
<keyword evidence="3 11" id="KW-0964">Secreted</keyword>
<dbReference type="FunFam" id="2.160.20.10:FF:000003">
    <property type="entry name" value="Pectin lyase F"/>
    <property type="match status" value="1"/>
</dbReference>
<dbReference type="GeneID" id="29121314"/>
<feature type="chain" id="PRO_5008059422" description="pectin lyase" evidence="12">
    <location>
        <begin position="17"/>
        <end position="385"/>
    </location>
</feature>
<dbReference type="Proteomes" id="UP000077248">
    <property type="component" value="Unassembled WGS sequence"/>
</dbReference>
<dbReference type="EC" id="4.2.2.10" evidence="10"/>
<dbReference type="GO" id="GO:0030570">
    <property type="term" value="F:pectate lyase activity"/>
    <property type="evidence" value="ECO:0007669"/>
    <property type="project" value="InterPro"/>
</dbReference>
<proteinExistence type="inferred from homology"/>
<evidence type="ECO:0000256" key="2">
    <source>
        <dbReference type="ARBA" id="ARBA00010980"/>
    </source>
</evidence>
<dbReference type="InterPro" id="IPR011050">
    <property type="entry name" value="Pectin_lyase_fold/virulence"/>
</dbReference>
<dbReference type="SUPFAM" id="SSF51126">
    <property type="entry name" value="Pectin lyase-like"/>
    <property type="match status" value="1"/>
</dbReference>
<dbReference type="KEGG" id="aalt:CC77DRAFT_965788"/>
<dbReference type="SMART" id="SM00656">
    <property type="entry name" value="Amb_all"/>
    <property type="match status" value="1"/>
</dbReference>
<evidence type="ECO:0000256" key="3">
    <source>
        <dbReference type="ARBA" id="ARBA00022525"/>
    </source>
</evidence>
<keyword evidence="11" id="KW-0624">Polysaccharide degradation</keyword>
<comment type="catalytic activity">
    <reaction evidence="8">
        <text>Eliminative cleavage of (1-&gt;4)-alpha-D-galacturonan methyl ester to give oligosaccharides with 4-deoxy-6-O-methyl-alpha-D-galact-4-enuronosyl groups at their non-reducing ends.</text>
        <dbReference type="EC" id="4.2.2.10"/>
    </reaction>
</comment>
<feature type="non-terminal residue" evidence="14">
    <location>
        <position position="385"/>
    </location>
</feature>
<evidence type="ECO:0000256" key="11">
    <source>
        <dbReference type="RuleBase" id="RU361173"/>
    </source>
</evidence>
<dbReference type="GO" id="GO:0047490">
    <property type="term" value="F:pectin lyase activity"/>
    <property type="evidence" value="ECO:0007669"/>
    <property type="project" value="UniProtKB-EC"/>
</dbReference>
<dbReference type="InterPro" id="IPR012334">
    <property type="entry name" value="Pectin_lyas_fold"/>
</dbReference>
<keyword evidence="7 11" id="KW-0456">Lyase</keyword>
<dbReference type="RefSeq" id="XP_018384201.1">
    <property type="nucleotide sequence ID" value="XM_018535720.1"/>
</dbReference>
<organism evidence="14 15">
    <name type="scientific">Alternaria alternata</name>
    <name type="common">Alternaria rot fungus</name>
    <name type="synonym">Torula alternata</name>
    <dbReference type="NCBI Taxonomy" id="5599"/>
    <lineage>
        <taxon>Eukaryota</taxon>
        <taxon>Fungi</taxon>
        <taxon>Dikarya</taxon>
        <taxon>Ascomycota</taxon>
        <taxon>Pezizomycotina</taxon>
        <taxon>Dothideomycetes</taxon>
        <taxon>Pleosporomycetidae</taxon>
        <taxon>Pleosporales</taxon>
        <taxon>Pleosporineae</taxon>
        <taxon>Pleosporaceae</taxon>
        <taxon>Alternaria</taxon>
        <taxon>Alternaria sect. Alternaria</taxon>
        <taxon>Alternaria alternata complex</taxon>
    </lineage>
</organism>
<keyword evidence="11" id="KW-0119">Carbohydrate metabolism</keyword>
<dbReference type="STRING" id="5599.A0A177DHW2"/>
<dbReference type="Gene3D" id="2.160.20.10">
    <property type="entry name" value="Single-stranded right-handed beta-helix, Pectin lyase-like"/>
    <property type="match status" value="1"/>
</dbReference>
<evidence type="ECO:0000256" key="9">
    <source>
        <dbReference type="ARBA" id="ARBA00037631"/>
    </source>
</evidence>
<evidence type="ECO:0000256" key="1">
    <source>
        <dbReference type="ARBA" id="ARBA00004613"/>
    </source>
</evidence>
<sequence length="385" mass="40716">MKLSLLMFGGALCVDAAVLRNRASYAVKGKPEGFATGVTGGGKAACQVPSSVAQLTTWLTDNVARCIVIDKEYNFKGTQGKAVENGCRPTSNACPGKGGQDAINLNNWCQPKFAGAGVKTIQVSYDKAGLYGINMGSNKSLIGVGNKGVIRGRGLRIAKAKNIIIQNIHFTEINPQYIWGGDAIATDAGSDLLWVDHCKFSLIGRQMFVAGTGAAGRITLSNNEFDGQTRWSATCDNRHYYAIYLDGSADKVTMKNNYIHHTSGRSPKVGQNTFLHAVNNYWYSNSGHAFDNLAGGKVVAEGNYFQSVTTPLLENKGAFFGSPSTSANTACKTGLGHNCQMNTFVSSGKLGGTDTAFISTVKGQPIASVSAASTNIKNLAGVGRI</sequence>